<dbReference type="PANTHER" id="PTHR46312:SF2">
    <property type="entry name" value="NUCLEOTIDE-BINDING OLIGOMERIZATION DOMAIN-CONTAINING PROTEIN 2-LIKE"/>
    <property type="match status" value="1"/>
</dbReference>
<dbReference type="KEGG" id="hazt:108680673"/>
<evidence type="ECO:0000313" key="2">
    <source>
        <dbReference type="Proteomes" id="UP000694843"/>
    </source>
</evidence>
<name>A0A8B7PFX6_HYAAZ</name>
<feature type="domain" description="NACHT" evidence="1">
    <location>
        <begin position="258"/>
        <end position="372"/>
    </location>
</feature>
<organism evidence="2 3">
    <name type="scientific">Hyalella azteca</name>
    <name type="common">Amphipod</name>
    <dbReference type="NCBI Taxonomy" id="294128"/>
    <lineage>
        <taxon>Eukaryota</taxon>
        <taxon>Metazoa</taxon>
        <taxon>Ecdysozoa</taxon>
        <taxon>Arthropoda</taxon>
        <taxon>Crustacea</taxon>
        <taxon>Multicrustacea</taxon>
        <taxon>Malacostraca</taxon>
        <taxon>Eumalacostraca</taxon>
        <taxon>Peracarida</taxon>
        <taxon>Amphipoda</taxon>
        <taxon>Senticaudata</taxon>
        <taxon>Talitrida</taxon>
        <taxon>Talitroidea</taxon>
        <taxon>Hyalellidae</taxon>
        <taxon>Hyalella</taxon>
    </lineage>
</organism>
<gene>
    <name evidence="3" type="primary">LOC108680673</name>
</gene>
<dbReference type="Proteomes" id="UP000694843">
    <property type="component" value="Unplaced"/>
</dbReference>
<accession>A0A8B7PFX6</accession>
<keyword evidence="2" id="KW-1185">Reference proteome</keyword>
<evidence type="ECO:0000313" key="3">
    <source>
        <dbReference type="RefSeq" id="XP_018025044.1"/>
    </source>
</evidence>
<proteinExistence type="predicted"/>
<dbReference type="Gene3D" id="3.40.50.300">
    <property type="entry name" value="P-loop containing nucleotide triphosphate hydrolases"/>
    <property type="match status" value="1"/>
</dbReference>
<dbReference type="Pfam" id="PF05729">
    <property type="entry name" value="NACHT"/>
    <property type="match status" value="1"/>
</dbReference>
<protein>
    <submittedName>
        <fullName evidence="3">NACHT, LRR and PYD domains-containing protein 3</fullName>
    </submittedName>
</protein>
<dbReference type="RefSeq" id="XP_018025044.1">
    <property type="nucleotide sequence ID" value="XM_018169555.2"/>
</dbReference>
<dbReference type="InterPro" id="IPR007111">
    <property type="entry name" value="NACHT_NTPase"/>
</dbReference>
<dbReference type="InterPro" id="IPR027417">
    <property type="entry name" value="P-loop_NTPase"/>
</dbReference>
<dbReference type="SUPFAM" id="SSF52540">
    <property type="entry name" value="P-loop containing nucleoside triphosphate hydrolases"/>
    <property type="match status" value="1"/>
</dbReference>
<dbReference type="OrthoDB" id="120976at2759"/>
<dbReference type="GeneID" id="108680673"/>
<dbReference type="PANTHER" id="PTHR46312">
    <property type="entry name" value="NACHT DOMAIN-CONTAINING PROTEIN"/>
    <property type="match status" value="1"/>
</dbReference>
<sequence>MSSSAASSAVTHAQYYEEMKTVTDNVNGFFKLIPKYLQKLLNFECEDKVATQTYRAYMEKYRDEPFKGVEWKRCRGKSKKIDTATSPDGLDIIALYALFEGIYAAKNDVRDKTKMLEKLRAVKEPRNNACHEEPDMYNSNTFEEMKQEMFALLDEAKQFYDKYKSDIDSMKLELDRDIKTGFSPGATVQSFNCHRILTKGKDIAIARFQKYKEEALHFEDGTVTTVKRPEVFHPIKVMLQDRRLPFQDLFQSSSSTEQIVLISGEAGAGKTTLLMNIILHFTGDEDYLKSFEILVYIDSDTKSLHQVANGHFGDVCTELGSDEAVLEALSQLHVLFLVDGFDELNIKSTTVLYELLQKNWHPNSRILITTRPQDSGELKKFLSKPHVHKFSAYKMAPFSELSEQLKFIERYAQSLADDPASPLAMRKRFEEFDAKLQKSFTEPISLVHFCIIFKKSPEKINQWGSIIDVSRDRLELIKTYIEDKLIKVTPNNNADLMKGLFLIFCQWALKFLVQNKITFTADDRNELRETCCRKIEQYGALHVVDAKTILNVMLKVRPSMSGHANETYSFSHKSLQEILAAHFIFHKMKKSAEPVLESVGVTAETCKSLRVVLLFVVQVLRDEEPEIFKIHWPKLKEALCHSGVDFFGAAMNCVARCPGVPEMAELVDLTPPVYRWRVWKGSDVAAVASILLHAQARPQRLQVWMEASILRKEAGSWTKLLAATSGVEELELCLRPHNSDQPYDAYQSDDDLIEPLLNSGVRLVKFDGCVGTAAGVAALAKVGRDAFFNIHLATPVALSALKPRSHDFFTVWTRPLSPLSPIDPKWLLPASALTSLFVDGADEGAWEAAAHTISAFAFIRRKHTITWFRTLVLKNSRLCKADLSLLVKELHHRGIRTNHAKEEGTFAAIDKDCVHLIITDSLPRAGPAGPSEVRIVKPSSWW</sequence>
<dbReference type="AlphaFoldDB" id="A0A8B7PFX6"/>
<dbReference type="PROSITE" id="PS50837">
    <property type="entry name" value="NACHT"/>
    <property type="match status" value="1"/>
</dbReference>
<evidence type="ECO:0000259" key="1">
    <source>
        <dbReference type="PROSITE" id="PS50837"/>
    </source>
</evidence>
<reference evidence="3" key="1">
    <citation type="submission" date="2025-08" db="UniProtKB">
        <authorList>
            <consortium name="RefSeq"/>
        </authorList>
    </citation>
    <scope>IDENTIFICATION</scope>
    <source>
        <tissue evidence="3">Whole organism</tissue>
    </source>
</reference>